<protein>
    <submittedName>
        <fullName evidence="1">5-methylcytosine-specific restriction endonuclease system specificity protein McrC</fullName>
        <ecNumber evidence="1">3.1.21.-</ecNumber>
    </submittedName>
</protein>
<reference evidence="1 2" key="1">
    <citation type="submission" date="2019-09" db="EMBL/GenBank/DDBJ databases">
        <title>Salinarimonas rosea gen. nov., sp. nov., a new member of the a-2 subgroup of the Proteobacteria.</title>
        <authorList>
            <person name="Liu J."/>
        </authorList>
    </citation>
    <scope>NUCLEOTIDE SEQUENCE [LARGE SCALE GENOMIC DNA]</scope>
    <source>
        <strain evidence="1 2">BN140002</strain>
    </source>
</reference>
<name>A0A5B2V6F6_9HYPH</name>
<dbReference type="EMBL" id="VUOA01000050">
    <property type="protein sequence ID" value="KAA2234165.1"/>
    <property type="molecule type" value="Genomic_DNA"/>
</dbReference>
<reference evidence="1 2" key="2">
    <citation type="submission" date="2019-09" db="EMBL/GenBank/DDBJ databases">
        <authorList>
            <person name="Jin C."/>
        </authorList>
    </citation>
    <scope>NUCLEOTIDE SEQUENCE [LARGE SCALE GENOMIC DNA]</scope>
    <source>
        <strain evidence="1 2">BN140002</strain>
    </source>
</reference>
<sequence>MSGPDEPLSRIPIRNIWFLLVYAHGLMAVRGRFDAAVDDVPDDAPLAALLARLLATAVERRIRRSLTRGYVRREAVLARVRGRIDVMRTESRRLLDLGRVACRFDEMTADTPRNRYIRAALVHVAGAAGVPAELGARCLGLSREMERTGVALVRATARSLAAEQIGRNDADDRLMLEAARLALELTLPAEDAGPRAVGRAERCEVFLRRLFESAVGGFYRAHLPRAEGWRVATGGPLDWDPREATPGLAVLLPGMRTDIVIDRGDRRLVIDTKFTTIVHTSRFGREILKSGHLYQLYAYLRSQEGRGSALDDRASGLLLYPSVGAPIDESVILQGHRLRFATVDLTASSTDIASKLLDLASSKNERT</sequence>
<dbReference type="GO" id="GO:0016787">
    <property type="term" value="F:hydrolase activity"/>
    <property type="evidence" value="ECO:0007669"/>
    <property type="project" value="UniProtKB-KW"/>
</dbReference>
<dbReference type="RefSeq" id="WP_149822194.1">
    <property type="nucleotide sequence ID" value="NZ_VUOA01000050.1"/>
</dbReference>
<evidence type="ECO:0000313" key="1">
    <source>
        <dbReference type="EMBL" id="KAA2234165.1"/>
    </source>
</evidence>
<comment type="caution">
    <text evidence="1">The sequence shown here is derived from an EMBL/GenBank/DDBJ whole genome shotgun (WGS) entry which is preliminary data.</text>
</comment>
<dbReference type="OrthoDB" id="5500856at2"/>
<accession>A0A5B2V6F6</accession>
<dbReference type="GO" id="GO:0009307">
    <property type="term" value="P:DNA restriction-modification system"/>
    <property type="evidence" value="ECO:0007669"/>
    <property type="project" value="InterPro"/>
</dbReference>
<dbReference type="Proteomes" id="UP000323142">
    <property type="component" value="Unassembled WGS sequence"/>
</dbReference>
<keyword evidence="2" id="KW-1185">Reference proteome</keyword>
<organism evidence="1 2">
    <name type="scientific">Salinarimonas soli</name>
    <dbReference type="NCBI Taxonomy" id="1638099"/>
    <lineage>
        <taxon>Bacteria</taxon>
        <taxon>Pseudomonadati</taxon>
        <taxon>Pseudomonadota</taxon>
        <taxon>Alphaproteobacteria</taxon>
        <taxon>Hyphomicrobiales</taxon>
        <taxon>Salinarimonadaceae</taxon>
        <taxon>Salinarimonas</taxon>
    </lineage>
</organism>
<dbReference type="PANTHER" id="PTHR38733:SF1">
    <property type="entry name" value="TYPE IV METHYL-DIRECTED RESTRICTION ENZYME ECOKMCRBC"/>
    <property type="match status" value="1"/>
</dbReference>
<dbReference type="AlphaFoldDB" id="A0A5B2V6F6"/>
<keyword evidence="1" id="KW-0255">Endonuclease</keyword>
<proteinExistence type="predicted"/>
<gene>
    <name evidence="1" type="primary">mcrC</name>
    <name evidence="1" type="ORF">F0L46_24230</name>
</gene>
<dbReference type="Pfam" id="PF10117">
    <property type="entry name" value="McrBC"/>
    <property type="match status" value="1"/>
</dbReference>
<keyword evidence="1" id="KW-0378">Hydrolase</keyword>
<dbReference type="EC" id="3.1.21.-" evidence="1"/>
<keyword evidence="1" id="KW-0540">Nuclease</keyword>
<dbReference type="GO" id="GO:0004519">
    <property type="term" value="F:endonuclease activity"/>
    <property type="evidence" value="ECO:0007669"/>
    <property type="project" value="UniProtKB-KW"/>
</dbReference>
<dbReference type="PANTHER" id="PTHR38733">
    <property type="entry name" value="PROTEIN MCRC"/>
    <property type="match status" value="1"/>
</dbReference>
<dbReference type="PIRSF" id="PIRSF003109">
    <property type="entry name" value="McrC"/>
    <property type="match status" value="1"/>
</dbReference>
<dbReference type="InterPro" id="IPR014407">
    <property type="entry name" value="McrC_bac"/>
</dbReference>
<dbReference type="InterPro" id="IPR019292">
    <property type="entry name" value="McrC"/>
</dbReference>
<dbReference type="NCBIfam" id="NF007277">
    <property type="entry name" value="PRK09736.1"/>
    <property type="match status" value="1"/>
</dbReference>
<evidence type="ECO:0000313" key="2">
    <source>
        <dbReference type="Proteomes" id="UP000323142"/>
    </source>
</evidence>